<dbReference type="EMBL" id="AOIQ01000016">
    <property type="protein sequence ID" value="ELZ09943.1"/>
    <property type="molecule type" value="Genomic_DNA"/>
</dbReference>
<evidence type="ECO:0000313" key="2">
    <source>
        <dbReference type="Proteomes" id="UP000011560"/>
    </source>
</evidence>
<evidence type="ECO:0000313" key="1">
    <source>
        <dbReference type="EMBL" id="ELZ09943.1"/>
    </source>
</evidence>
<dbReference type="Proteomes" id="UP000011560">
    <property type="component" value="Unassembled WGS sequence"/>
</dbReference>
<accession>M0BI10</accession>
<dbReference type="OrthoDB" id="204520at2157"/>
<proteinExistence type="predicted"/>
<gene>
    <name evidence="1" type="ORF">C479_10230</name>
</gene>
<protein>
    <submittedName>
        <fullName evidence="1">Uncharacterized protein</fullName>
    </submittedName>
</protein>
<sequence length="68" mass="7401">MGRYDFDGPEPDDPCERCGANLEQTHWARLRAVHDGPSAGHYRNAEKRICVDCVAALGLLAFDSAASP</sequence>
<keyword evidence="2" id="KW-1185">Reference proteome</keyword>
<organism evidence="1 2">
    <name type="scientific">Halovivax asiaticus JCM 14624</name>
    <dbReference type="NCBI Taxonomy" id="1227490"/>
    <lineage>
        <taxon>Archaea</taxon>
        <taxon>Methanobacteriati</taxon>
        <taxon>Methanobacteriota</taxon>
        <taxon>Stenosarchaea group</taxon>
        <taxon>Halobacteria</taxon>
        <taxon>Halobacteriales</taxon>
        <taxon>Natrialbaceae</taxon>
        <taxon>Halovivax</taxon>
    </lineage>
</organism>
<dbReference type="RefSeq" id="WP_007701827.1">
    <property type="nucleotide sequence ID" value="NZ_AOIQ01000016.1"/>
</dbReference>
<name>M0BI10_9EURY</name>
<comment type="caution">
    <text evidence="1">The sequence shown here is derived from an EMBL/GenBank/DDBJ whole genome shotgun (WGS) entry which is preliminary data.</text>
</comment>
<dbReference type="AlphaFoldDB" id="M0BI10"/>
<reference evidence="1 2" key="1">
    <citation type="journal article" date="2014" name="PLoS Genet.">
        <title>Phylogenetically driven sequencing of extremely halophilic archaea reveals strategies for static and dynamic osmo-response.</title>
        <authorList>
            <person name="Becker E.A."/>
            <person name="Seitzer P.M."/>
            <person name="Tritt A."/>
            <person name="Larsen D."/>
            <person name="Krusor M."/>
            <person name="Yao A.I."/>
            <person name="Wu D."/>
            <person name="Madern D."/>
            <person name="Eisen J.A."/>
            <person name="Darling A.E."/>
            <person name="Facciotti M.T."/>
        </authorList>
    </citation>
    <scope>NUCLEOTIDE SEQUENCE [LARGE SCALE GENOMIC DNA]</scope>
    <source>
        <strain evidence="1 2">JCM 14624</strain>
    </source>
</reference>